<evidence type="ECO:0000256" key="13">
    <source>
        <dbReference type="ARBA" id="ARBA00033470"/>
    </source>
</evidence>
<protein>
    <recommendedName>
        <fullName evidence="6 15">Phosphoenolpyruvate synthase</fullName>
        <shortName evidence="15">PEP synthase</shortName>
        <ecNumber evidence="5 15">2.7.9.2</ecNumber>
    </recommendedName>
    <alternativeName>
        <fullName evidence="13 15">Pyruvate, water dikinase</fullName>
    </alternativeName>
</protein>
<dbReference type="PANTHER" id="PTHR43030">
    <property type="entry name" value="PHOSPHOENOLPYRUVATE SYNTHASE"/>
    <property type="match status" value="1"/>
</dbReference>
<dbReference type="InterPro" id="IPR040442">
    <property type="entry name" value="Pyrv_kinase-like_dom_sf"/>
</dbReference>
<reference evidence="20" key="1">
    <citation type="journal article" date="2019" name="Int. J. Syst. Evol. Microbiol.">
        <title>The Global Catalogue of Microorganisms (GCM) 10K type strain sequencing project: providing services to taxonomists for standard genome sequencing and annotation.</title>
        <authorList>
            <consortium name="The Broad Institute Genomics Platform"/>
            <consortium name="The Broad Institute Genome Sequencing Center for Infectious Disease"/>
            <person name="Wu L."/>
            <person name="Ma J."/>
        </authorList>
    </citation>
    <scope>NUCLEOTIDE SEQUENCE [LARGE SCALE GENOMIC DNA]</scope>
    <source>
        <strain evidence="20">CGMCC 1.12922</strain>
    </source>
</reference>
<dbReference type="Gene3D" id="3.50.30.10">
    <property type="entry name" value="Phosphohistidine domain"/>
    <property type="match status" value="1"/>
</dbReference>
<dbReference type="Pfam" id="PF00391">
    <property type="entry name" value="PEP-utilizers"/>
    <property type="match status" value="1"/>
</dbReference>
<evidence type="ECO:0000313" key="20">
    <source>
        <dbReference type="Proteomes" id="UP000617355"/>
    </source>
</evidence>
<evidence type="ECO:0000259" key="18">
    <source>
        <dbReference type="Pfam" id="PF02896"/>
    </source>
</evidence>
<comment type="function">
    <text evidence="2 15">Catalyzes the phosphorylation of pyruvate to phosphoenolpyruvate.</text>
</comment>
<dbReference type="EC" id="2.7.9.2" evidence="5 15"/>
<dbReference type="PROSITE" id="PS00742">
    <property type="entry name" value="PEP_ENZYMES_2"/>
    <property type="match status" value="1"/>
</dbReference>
<dbReference type="Gene3D" id="3.20.20.60">
    <property type="entry name" value="Phosphoenolpyruvate-binding domains"/>
    <property type="match status" value="1"/>
</dbReference>
<evidence type="ECO:0000256" key="5">
    <source>
        <dbReference type="ARBA" id="ARBA00011996"/>
    </source>
</evidence>
<keyword evidence="10 15" id="KW-0418">Kinase</keyword>
<dbReference type="InterPro" id="IPR018274">
    <property type="entry name" value="PEP_util_AS"/>
</dbReference>
<dbReference type="SUPFAM" id="SSF52009">
    <property type="entry name" value="Phosphohistidine domain"/>
    <property type="match status" value="1"/>
</dbReference>
<feature type="domain" description="Pyruvate phosphate dikinase AMP/ATP-binding" evidence="17">
    <location>
        <begin position="23"/>
        <end position="349"/>
    </location>
</feature>
<keyword evidence="20" id="KW-1185">Reference proteome</keyword>
<dbReference type="Pfam" id="PF01326">
    <property type="entry name" value="PPDK_N"/>
    <property type="match status" value="1"/>
</dbReference>
<keyword evidence="8 15" id="KW-0479">Metal-binding</keyword>
<evidence type="ECO:0000256" key="2">
    <source>
        <dbReference type="ARBA" id="ARBA00002988"/>
    </source>
</evidence>
<dbReference type="InterPro" id="IPR015813">
    <property type="entry name" value="Pyrv/PenolPyrv_kinase-like_dom"/>
</dbReference>
<evidence type="ECO:0000256" key="1">
    <source>
        <dbReference type="ARBA" id="ARBA00001946"/>
    </source>
</evidence>
<keyword evidence="11 15" id="KW-0067">ATP-binding</keyword>
<dbReference type="EMBL" id="BMGI01000004">
    <property type="protein sequence ID" value="GGD41331.1"/>
    <property type="molecule type" value="Genomic_DNA"/>
</dbReference>
<dbReference type="PROSITE" id="PS00370">
    <property type="entry name" value="PEP_ENZYMES_PHOS_SITE"/>
    <property type="match status" value="1"/>
</dbReference>
<dbReference type="SUPFAM" id="SSF51621">
    <property type="entry name" value="Phosphoenolpyruvate/pyruvate domain"/>
    <property type="match status" value="1"/>
</dbReference>
<proteinExistence type="inferred from homology"/>
<evidence type="ECO:0000256" key="6">
    <source>
        <dbReference type="ARBA" id="ARBA00021623"/>
    </source>
</evidence>
<evidence type="ECO:0000256" key="15">
    <source>
        <dbReference type="PIRNR" id="PIRNR000854"/>
    </source>
</evidence>
<accession>A0ABQ1QQS8</accession>
<dbReference type="RefSeq" id="WP_188528513.1">
    <property type="nucleotide sequence ID" value="NZ_BMGI01000004.1"/>
</dbReference>
<sequence>MATASQDIRQLIWFEELRRADVALVGGKNSSLGEMVSQLEPLGIKVPPGYATTSDAFRAFIEANDLHHVIEETMSELDDGKITLPEAGKKVRAAVIAGEFPEASRKAIVEAYHELGRRVGGDNPSVAVRSSATAEDLPDASFAGQQETYLNVVGEKALLETCRKCFASLFTDRAISYRNVQGFGHLDVALSIGVQLMVRSDIGGSGVMFSIDTETGWPHAVLINAAWGLGENVVQGAVTPDEYQVYKPFLDRKDVTPIIEKKLGAKEKKMIYAGLEGGDIKNVPTSKAEKEAFVLSDEEIVELARYAKTIEDHYGQPMDMEWARDGVNGGIYIVQARPETVQSRVQAGAMKRFSVTSHEKILLKGLSVGAAVATGTICLIEDVKDIDKFTDGAILVTTQTDPDWVPIMKRAKAIITDSGGRTSHAAIVSRELGVPAIVGTGNATHVLHDMQDVTVDCSEGDEGLIYEGFAEYEVEELDLTHVPETKTKIMLNLANPSTSARWWRLPIDGVGLARMEFVINNAIIAHPLALIHFDKVKKQSDRDFIEELTKGYDDKSQFFIDTLARGLSRIAALAYPNKVIVRMSDFKTNEYAELVGGKQFEPKEENPMIGFRGASRYYSESYEPGYALECKAIKKLREEMGFDNVVIMIPFCRSLEEADKVLEVSARHGLVRGENGLEIYVMCEIPANVILAEQFADRFDGFSIGSNDLTQLTMGVDRDSGTLADLFDESNEAVKWMISTVIDKAHKTGSYVGLCGQAPSNNPTFAKFLVEAGIDTISVTPDSFIAVKENVAEAEKAKG</sequence>
<dbReference type="NCBIfam" id="NF005057">
    <property type="entry name" value="PRK06464.1"/>
    <property type="match status" value="1"/>
</dbReference>
<evidence type="ECO:0000256" key="14">
    <source>
        <dbReference type="ARBA" id="ARBA00047700"/>
    </source>
</evidence>
<comment type="similarity">
    <text evidence="4 15">Belongs to the PEP-utilizing enzyme family.</text>
</comment>
<dbReference type="Pfam" id="PF02896">
    <property type="entry name" value="PEP-utilizers_C"/>
    <property type="match status" value="1"/>
</dbReference>
<name>A0ABQ1QQS8_9RHOB</name>
<keyword evidence="7 15" id="KW-0808">Transferase</keyword>
<dbReference type="PIRSF" id="PIRSF000854">
    <property type="entry name" value="PEP_synthase"/>
    <property type="match status" value="1"/>
</dbReference>
<evidence type="ECO:0000256" key="8">
    <source>
        <dbReference type="ARBA" id="ARBA00022723"/>
    </source>
</evidence>
<keyword evidence="12 15" id="KW-0460">Magnesium</keyword>
<dbReference type="Proteomes" id="UP000617355">
    <property type="component" value="Unassembled WGS sequence"/>
</dbReference>
<comment type="caution">
    <text evidence="19">The sequence shown here is derived from an EMBL/GenBank/DDBJ whole genome shotgun (WGS) entry which is preliminary data.</text>
</comment>
<dbReference type="InterPro" id="IPR002192">
    <property type="entry name" value="PPDK_AMP/ATP-bd"/>
</dbReference>
<feature type="domain" description="PEP-utilising enzyme C-terminal" evidence="18">
    <location>
        <begin position="479"/>
        <end position="794"/>
    </location>
</feature>
<evidence type="ECO:0000259" key="16">
    <source>
        <dbReference type="Pfam" id="PF00391"/>
    </source>
</evidence>
<dbReference type="NCBIfam" id="TIGR01418">
    <property type="entry name" value="PEP_synth"/>
    <property type="match status" value="1"/>
</dbReference>
<evidence type="ECO:0000256" key="3">
    <source>
        <dbReference type="ARBA" id="ARBA00004742"/>
    </source>
</evidence>
<organism evidence="19 20">
    <name type="scientific">Sinisalibacter lacisalsi</name>
    <dbReference type="NCBI Taxonomy" id="1526570"/>
    <lineage>
        <taxon>Bacteria</taxon>
        <taxon>Pseudomonadati</taxon>
        <taxon>Pseudomonadota</taxon>
        <taxon>Alphaproteobacteria</taxon>
        <taxon>Rhodobacterales</taxon>
        <taxon>Roseobacteraceae</taxon>
        <taxon>Sinisalibacter</taxon>
    </lineage>
</organism>
<evidence type="ECO:0000256" key="4">
    <source>
        <dbReference type="ARBA" id="ARBA00007837"/>
    </source>
</evidence>
<dbReference type="InterPro" id="IPR000121">
    <property type="entry name" value="PEP_util_C"/>
</dbReference>
<dbReference type="InterPro" id="IPR006319">
    <property type="entry name" value="PEP_synth"/>
</dbReference>
<dbReference type="PANTHER" id="PTHR43030:SF1">
    <property type="entry name" value="PHOSPHOENOLPYRUVATE SYNTHASE"/>
    <property type="match status" value="1"/>
</dbReference>
<evidence type="ECO:0000259" key="17">
    <source>
        <dbReference type="Pfam" id="PF01326"/>
    </source>
</evidence>
<evidence type="ECO:0000256" key="12">
    <source>
        <dbReference type="ARBA" id="ARBA00022842"/>
    </source>
</evidence>
<dbReference type="InterPro" id="IPR023151">
    <property type="entry name" value="PEP_util_CS"/>
</dbReference>
<comment type="pathway">
    <text evidence="3 15">Carbohydrate biosynthesis; gluconeogenesis.</text>
</comment>
<comment type="catalytic activity">
    <reaction evidence="14 15">
        <text>pyruvate + ATP + H2O = phosphoenolpyruvate + AMP + phosphate + 2 H(+)</text>
        <dbReference type="Rhea" id="RHEA:11364"/>
        <dbReference type="ChEBI" id="CHEBI:15361"/>
        <dbReference type="ChEBI" id="CHEBI:15377"/>
        <dbReference type="ChEBI" id="CHEBI:15378"/>
        <dbReference type="ChEBI" id="CHEBI:30616"/>
        <dbReference type="ChEBI" id="CHEBI:43474"/>
        <dbReference type="ChEBI" id="CHEBI:58702"/>
        <dbReference type="ChEBI" id="CHEBI:456215"/>
        <dbReference type="EC" id="2.7.9.2"/>
    </reaction>
</comment>
<dbReference type="SUPFAM" id="SSF56059">
    <property type="entry name" value="Glutathione synthetase ATP-binding domain-like"/>
    <property type="match status" value="1"/>
</dbReference>
<feature type="domain" description="PEP-utilising enzyme mobile" evidence="16">
    <location>
        <begin position="390"/>
        <end position="460"/>
    </location>
</feature>
<evidence type="ECO:0000256" key="11">
    <source>
        <dbReference type="ARBA" id="ARBA00022840"/>
    </source>
</evidence>
<keyword evidence="9 15" id="KW-0547">Nucleotide-binding</keyword>
<gene>
    <name evidence="19" type="primary">ppsA</name>
    <name evidence="19" type="ORF">GCM10011358_26480</name>
</gene>
<evidence type="ECO:0000256" key="10">
    <source>
        <dbReference type="ARBA" id="ARBA00022777"/>
    </source>
</evidence>
<dbReference type="Gene3D" id="3.30.470.20">
    <property type="entry name" value="ATP-grasp fold, B domain"/>
    <property type="match status" value="1"/>
</dbReference>
<dbReference type="InterPro" id="IPR013815">
    <property type="entry name" value="ATP_grasp_subdomain_1"/>
</dbReference>
<comment type="cofactor">
    <cofactor evidence="1 15">
        <name>Mg(2+)</name>
        <dbReference type="ChEBI" id="CHEBI:18420"/>
    </cofactor>
</comment>
<evidence type="ECO:0000256" key="9">
    <source>
        <dbReference type="ARBA" id="ARBA00022741"/>
    </source>
</evidence>
<evidence type="ECO:0000313" key="19">
    <source>
        <dbReference type="EMBL" id="GGD41331.1"/>
    </source>
</evidence>
<dbReference type="InterPro" id="IPR008279">
    <property type="entry name" value="PEP-util_enz_mobile_dom"/>
</dbReference>
<evidence type="ECO:0000256" key="7">
    <source>
        <dbReference type="ARBA" id="ARBA00022679"/>
    </source>
</evidence>
<dbReference type="Gene3D" id="3.30.1490.20">
    <property type="entry name" value="ATP-grasp fold, A domain"/>
    <property type="match status" value="1"/>
</dbReference>
<dbReference type="InterPro" id="IPR036637">
    <property type="entry name" value="Phosphohistidine_dom_sf"/>
</dbReference>